<dbReference type="SUPFAM" id="SSF51556">
    <property type="entry name" value="Metallo-dependent hydrolases"/>
    <property type="match status" value="1"/>
</dbReference>
<dbReference type="Proteomes" id="UP001170481">
    <property type="component" value="Unassembled WGS sequence"/>
</dbReference>
<gene>
    <name evidence="2" type="ORF">Q4535_09930</name>
</gene>
<accession>A0AAP4TXY3</accession>
<organism evidence="2 3">
    <name type="scientific">Cobetia amphilecti</name>
    <dbReference type="NCBI Taxonomy" id="1055104"/>
    <lineage>
        <taxon>Bacteria</taxon>
        <taxon>Pseudomonadati</taxon>
        <taxon>Pseudomonadota</taxon>
        <taxon>Gammaproteobacteria</taxon>
        <taxon>Oceanospirillales</taxon>
        <taxon>Halomonadaceae</taxon>
        <taxon>Cobetia</taxon>
    </lineage>
</organism>
<comment type="caution">
    <text evidence="2">The sequence shown here is derived from an EMBL/GenBank/DDBJ whole genome shotgun (WGS) entry which is preliminary data.</text>
</comment>
<dbReference type="EMBL" id="JAUORK010000011">
    <property type="protein sequence ID" value="MDO6672437.1"/>
    <property type="molecule type" value="Genomic_DNA"/>
</dbReference>
<dbReference type="GO" id="GO:0016787">
    <property type="term" value="F:hydrolase activity"/>
    <property type="evidence" value="ECO:0007669"/>
    <property type="project" value="InterPro"/>
</dbReference>
<reference evidence="2" key="1">
    <citation type="submission" date="2023-07" db="EMBL/GenBank/DDBJ databases">
        <title>Genome content predicts the carbon catabolic preferences of heterotrophic bacteria.</title>
        <authorList>
            <person name="Gralka M."/>
        </authorList>
    </citation>
    <scope>NUCLEOTIDE SEQUENCE</scope>
    <source>
        <strain evidence="2">C2R13</strain>
    </source>
</reference>
<proteinExistence type="predicted"/>
<dbReference type="RefSeq" id="WP_303594069.1">
    <property type="nucleotide sequence ID" value="NZ_JAUORK010000011.1"/>
</dbReference>
<evidence type="ECO:0000313" key="3">
    <source>
        <dbReference type="Proteomes" id="UP001170481"/>
    </source>
</evidence>
<dbReference type="InterPro" id="IPR006680">
    <property type="entry name" value="Amidohydro-rel"/>
</dbReference>
<protein>
    <submittedName>
        <fullName evidence="2">Amidohydrolase family protein</fullName>
    </submittedName>
</protein>
<feature type="domain" description="Amidohydrolase-related" evidence="1">
    <location>
        <begin position="199"/>
        <end position="365"/>
    </location>
</feature>
<dbReference type="Pfam" id="PF04909">
    <property type="entry name" value="Amidohydro_2"/>
    <property type="match status" value="1"/>
</dbReference>
<dbReference type="Gene3D" id="3.20.20.140">
    <property type="entry name" value="Metal-dependent hydrolases"/>
    <property type="match status" value="1"/>
</dbReference>
<dbReference type="InterPro" id="IPR032466">
    <property type="entry name" value="Metal_Hydrolase"/>
</dbReference>
<name>A0AAP4TXY3_9GAMM</name>
<dbReference type="AlphaFoldDB" id="A0AAP4TXY3"/>
<evidence type="ECO:0000313" key="2">
    <source>
        <dbReference type="EMBL" id="MDO6672437.1"/>
    </source>
</evidence>
<evidence type="ECO:0000259" key="1">
    <source>
        <dbReference type="Pfam" id="PF04909"/>
    </source>
</evidence>
<sequence length="375" mass="41819">MLKLAPRIVRASLPVRASCPAQPPHPARARQRPLVQGALALLLGLAGSLAGLEAVAADETRDYHYSDAHLHFVDFFQQGDGLGALLDAMDEAHVDHALVTGIGVAKKWQQDAPKKPRYYMGDDAPVYWYSGTDYILAEALTRAPEPVQARFSPFITGFNPTDLNAADEIRQLMAIYPGLWRGIGEVFTRHDDLTRLTEGETPRANHPALMKVYALAAEKGLPVMVHSNITSKREGHEGLYLEEFESAVRDNPDTTFIWAHAGTSAELNRRLGRMTWLHGEIERMLETYPNLNIDLSWSVLEPYLLDDEGQPRSRWVALVERFPQRFVLGSDVVGRFGSVGDILASYTPFLDALSPQAARNVARDNFLRWVDLPVE</sequence>